<evidence type="ECO:0000313" key="2">
    <source>
        <dbReference type="EMBL" id="POR35018.1"/>
    </source>
</evidence>
<feature type="compositionally biased region" description="Basic residues" evidence="1">
    <location>
        <begin position="83"/>
        <end position="94"/>
    </location>
</feature>
<comment type="caution">
    <text evidence="2">The sequence shown here is derived from an EMBL/GenBank/DDBJ whole genome shotgun (WGS) entry which is preliminary data.</text>
</comment>
<dbReference type="OrthoDB" id="10324021at2759"/>
<organism evidence="2 3">
    <name type="scientific">Tolypocladium paradoxum</name>
    <dbReference type="NCBI Taxonomy" id="94208"/>
    <lineage>
        <taxon>Eukaryota</taxon>
        <taxon>Fungi</taxon>
        <taxon>Dikarya</taxon>
        <taxon>Ascomycota</taxon>
        <taxon>Pezizomycotina</taxon>
        <taxon>Sordariomycetes</taxon>
        <taxon>Hypocreomycetidae</taxon>
        <taxon>Hypocreales</taxon>
        <taxon>Ophiocordycipitaceae</taxon>
        <taxon>Tolypocladium</taxon>
    </lineage>
</organism>
<dbReference type="AlphaFoldDB" id="A0A2S4KXU7"/>
<name>A0A2S4KXU7_9HYPO</name>
<feature type="compositionally biased region" description="Pro residues" evidence="1">
    <location>
        <begin position="54"/>
        <end position="68"/>
    </location>
</feature>
<sequence length="109" mass="11785">MAASVCWNWKGSNPGRDHGRGRVRRFGAQIVVNQPALVSPSDSGYGSLDDSQPETPPTPRCRFPPPLDGPGSWDESELAAVGTRHRAHRARRSKRSCELLSPTSQPPAG</sequence>
<evidence type="ECO:0000256" key="1">
    <source>
        <dbReference type="SAM" id="MobiDB-lite"/>
    </source>
</evidence>
<reference evidence="2 3" key="1">
    <citation type="submission" date="2018-01" db="EMBL/GenBank/DDBJ databases">
        <title>Harnessing the power of phylogenomics to disentangle the directionality and signatures of interkingdom host jumping in the parasitic fungal genus Tolypocladium.</title>
        <authorList>
            <person name="Quandt C.A."/>
            <person name="Patterson W."/>
            <person name="Spatafora J.W."/>
        </authorList>
    </citation>
    <scope>NUCLEOTIDE SEQUENCE [LARGE SCALE GENOMIC DNA]</scope>
    <source>
        <strain evidence="2 3">NRBC 100945</strain>
    </source>
</reference>
<protein>
    <submittedName>
        <fullName evidence="2">Uncharacterized protein</fullName>
    </submittedName>
</protein>
<feature type="region of interest" description="Disordered" evidence="1">
    <location>
        <begin position="1"/>
        <end position="22"/>
    </location>
</feature>
<evidence type="ECO:0000313" key="3">
    <source>
        <dbReference type="Proteomes" id="UP000237481"/>
    </source>
</evidence>
<gene>
    <name evidence="2" type="ORF">TPAR_04792</name>
</gene>
<proteinExistence type="predicted"/>
<dbReference type="EMBL" id="PKSG01000475">
    <property type="protein sequence ID" value="POR35018.1"/>
    <property type="molecule type" value="Genomic_DNA"/>
</dbReference>
<feature type="region of interest" description="Disordered" evidence="1">
    <location>
        <begin position="34"/>
        <end position="109"/>
    </location>
</feature>
<accession>A0A2S4KXU7</accession>
<dbReference type="Proteomes" id="UP000237481">
    <property type="component" value="Unassembled WGS sequence"/>
</dbReference>
<keyword evidence="3" id="KW-1185">Reference proteome</keyword>